<evidence type="ECO:0000259" key="12">
    <source>
        <dbReference type="PROSITE" id="PS50262"/>
    </source>
</evidence>
<dbReference type="OrthoDB" id="9447539at2759"/>
<dbReference type="Pfam" id="PF00001">
    <property type="entry name" value="7tm_1"/>
    <property type="match status" value="1"/>
</dbReference>
<keyword evidence="2" id="KW-1003">Cell membrane</keyword>
<keyword evidence="8" id="KW-0325">Glycoprotein</keyword>
<comment type="similarity">
    <text evidence="10">Belongs to the G-protein coupled receptor 1 family.</text>
</comment>
<evidence type="ECO:0000256" key="11">
    <source>
        <dbReference type="SAM" id="Phobius"/>
    </source>
</evidence>
<evidence type="ECO:0000256" key="1">
    <source>
        <dbReference type="ARBA" id="ARBA00004651"/>
    </source>
</evidence>
<feature type="transmembrane region" description="Helical" evidence="11">
    <location>
        <begin position="91"/>
        <end position="109"/>
    </location>
</feature>
<proteinExistence type="inferred from homology"/>
<keyword evidence="3 10" id="KW-0812">Transmembrane</keyword>
<dbReference type="PROSITE" id="PS50262">
    <property type="entry name" value="G_PROTEIN_RECEP_F1_2"/>
    <property type="match status" value="1"/>
</dbReference>
<keyword evidence="9 10" id="KW-0807">Transducer</keyword>
<feature type="transmembrane region" description="Helical" evidence="11">
    <location>
        <begin position="173"/>
        <end position="201"/>
    </location>
</feature>
<sequence length="307" mass="35227">MTNCSFDTVDNLMRSLELVIYIPIFVFGLLLNILALVVFYVVLKKRTETTIYMTNLALMDLLLLFSLPFKMHATNHKWAPNKKELCSFLESLYFISMYGSIYTIMFISIDRYVAIRHPIKARSMRSPKTAIIVCVLIWLFVLGATSPVYRLHDITENEFHCFHGFSKDGWNPVLIACLEVFGFLVPALVLVSCSIQIILRLRQSQEISPKRQDCIRIIYSNLLAFLLPFTPSHLAIFLQFLVHQGIITACSQKTEISLFLQIALSLSNVTCCLDALCYYFMTREIRSSKDILSRSISFRRNTSISEG</sequence>
<evidence type="ECO:0000256" key="8">
    <source>
        <dbReference type="ARBA" id="ARBA00023180"/>
    </source>
</evidence>
<keyword evidence="7 10" id="KW-0675">Receptor</keyword>
<dbReference type="FunFam" id="1.20.1070.10:FF:000142">
    <property type="entry name" value="G protein-coupled receptor 55"/>
    <property type="match status" value="1"/>
</dbReference>
<accession>A0A0N8JV07</accession>
<evidence type="ECO:0000256" key="10">
    <source>
        <dbReference type="RuleBase" id="RU000688"/>
    </source>
</evidence>
<evidence type="ECO:0000256" key="5">
    <source>
        <dbReference type="ARBA" id="ARBA00023040"/>
    </source>
</evidence>
<evidence type="ECO:0000313" key="13">
    <source>
        <dbReference type="EMBL" id="KPP56809.1"/>
    </source>
</evidence>
<dbReference type="GO" id="GO:0004930">
    <property type="term" value="F:G protein-coupled receptor activity"/>
    <property type="evidence" value="ECO:0007669"/>
    <property type="project" value="UniProtKB-KW"/>
</dbReference>
<evidence type="ECO:0000256" key="6">
    <source>
        <dbReference type="ARBA" id="ARBA00023136"/>
    </source>
</evidence>
<keyword evidence="5 10" id="KW-0297">G-protein coupled receptor</keyword>
<keyword evidence="4 11" id="KW-1133">Transmembrane helix</keyword>
<dbReference type="GO" id="GO:0035025">
    <property type="term" value="P:positive regulation of Rho protein signal transduction"/>
    <property type="evidence" value="ECO:0007669"/>
    <property type="project" value="TreeGrafter"/>
</dbReference>
<feature type="domain" description="G-protein coupled receptors family 1 profile" evidence="12">
    <location>
        <begin position="31"/>
        <end position="278"/>
    </location>
</feature>
<feature type="transmembrane region" description="Helical" evidence="11">
    <location>
        <begin position="50"/>
        <end position="71"/>
    </location>
</feature>
<organism evidence="13 14">
    <name type="scientific">Scleropages formosus</name>
    <name type="common">Asian bonytongue</name>
    <name type="synonym">Osteoglossum formosum</name>
    <dbReference type="NCBI Taxonomy" id="113540"/>
    <lineage>
        <taxon>Eukaryota</taxon>
        <taxon>Metazoa</taxon>
        <taxon>Chordata</taxon>
        <taxon>Craniata</taxon>
        <taxon>Vertebrata</taxon>
        <taxon>Euteleostomi</taxon>
        <taxon>Actinopterygii</taxon>
        <taxon>Neopterygii</taxon>
        <taxon>Teleostei</taxon>
        <taxon>Osteoglossocephala</taxon>
        <taxon>Osteoglossomorpha</taxon>
        <taxon>Osteoglossiformes</taxon>
        <taxon>Osteoglossidae</taxon>
        <taxon>Scleropages</taxon>
    </lineage>
</organism>
<dbReference type="GO" id="GO:0005886">
    <property type="term" value="C:plasma membrane"/>
    <property type="evidence" value="ECO:0007669"/>
    <property type="project" value="UniProtKB-SubCell"/>
</dbReference>
<feature type="transmembrane region" description="Helical" evidence="11">
    <location>
        <begin position="258"/>
        <end position="281"/>
    </location>
</feature>
<evidence type="ECO:0000256" key="3">
    <source>
        <dbReference type="ARBA" id="ARBA00022692"/>
    </source>
</evidence>
<name>A0A0N8JV07_SCLFO</name>
<evidence type="ECO:0000256" key="2">
    <source>
        <dbReference type="ARBA" id="ARBA00022475"/>
    </source>
</evidence>
<dbReference type="SUPFAM" id="SSF81321">
    <property type="entry name" value="Family A G protein-coupled receptor-like"/>
    <property type="match status" value="1"/>
</dbReference>
<dbReference type="STRING" id="113540.ENSSFOP00015023584"/>
<dbReference type="Proteomes" id="UP000034805">
    <property type="component" value="Unassembled WGS sequence"/>
</dbReference>
<evidence type="ECO:0000313" key="14">
    <source>
        <dbReference type="Proteomes" id="UP000034805"/>
    </source>
</evidence>
<dbReference type="PANTHER" id="PTHR24232">
    <property type="entry name" value="G-PROTEIN COUPLED RECEPTOR"/>
    <property type="match status" value="1"/>
</dbReference>
<evidence type="ECO:0000256" key="4">
    <source>
        <dbReference type="ARBA" id="ARBA00022989"/>
    </source>
</evidence>
<feature type="transmembrane region" description="Helical" evidence="11">
    <location>
        <begin position="130"/>
        <end position="149"/>
    </location>
</feature>
<protein>
    <recommendedName>
        <fullName evidence="12">G-protein coupled receptors family 1 profile domain-containing protein</fullName>
    </recommendedName>
</protein>
<dbReference type="AlphaFoldDB" id="A0A0N8JV07"/>
<feature type="transmembrane region" description="Helical" evidence="11">
    <location>
        <begin position="222"/>
        <end position="246"/>
    </location>
</feature>
<dbReference type="InterPro" id="IPR017452">
    <property type="entry name" value="GPCR_Rhodpsn_7TM"/>
</dbReference>
<dbReference type="GO" id="GO:0007200">
    <property type="term" value="P:phospholipase C-activating G protein-coupled receptor signaling pathway"/>
    <property type="evidence" value="ECO:0007669"/>
    <property type="project" value="TreeGrafter"/>
</dbReference>
<dbReference type="Gene3D" id="1.20.1070.10">
    <property type="entry name" value="Rhodopsin 7-helix transmembrane proteins"/>
    <property type="match status" value="1"/>
</dbReference>
<comment type="subcellular location">
    <subcellularLocation>
        <location evidence="1">Cell membrane</location>
        <topology evidence="1">Multi-pass membrane protein</topology>
    </subcellularLocation>
</comment>
<keyword evidence="6 11" id="KW-0472">Membrane</keyword>
<evidence type="ECO:0000256" key="9">
    <source>
        <dbReference type="ARBA" id="ARBA00023224"/>
    </source>
</evidence>
<evidence type="ECO:0000256" key="7">
    <source>
        <dbReference type="ARBA" id="ARBA00023170"/>
    </source>
</evidence>
<dbReference type="EMBL" id="JARO02018836">
    <property type="protein sequence ID" value="KPP56809.1"/>
    <property type="molecule type" value="Genomic_DNA"/>
</dbReference>
<feature type="transmembrane region" description="Helical" evidence="11">
    <location>
        <begin position="20"/>
        <end position="43"/>
    </location>
</feature>
<dbReference type="InterPro" id="IPR000276">
    <property type="entry name" value="GPCR_Rhodpsn"/>
</dbReference>
<gene>
    <name evidence="13" type="ORF">Z043_125534</name>
</gene>
<dbReference type="PRINTS" id="PR00237">
    <property type="entry name" value="GPCRRHODOPSN"/>
</dbReference>
<dbReference type="PROSITE" id="PS00237">
    <property type="entry name" value="G_PROTEIN_RECEP_F1_1"/>
    <property type="match status" value="1"/>
</dbReference>
<dbReference type="PANTHER" id="PTHR24232:SF56">
    <property type="entry name" value="G-PROTEIN COUPLED RECEPTOR 55"/>
    <property type="match status" value="1"/>
</dbReference>
<reference evidence="13 14" key="1">
    <citation type="submission" date="2015-08" db="EMBL/GenBank/DDBJ databases">
        <title>The genome of the Asian arowana (Scleropages formosus).</title>
        <authorList>
            <person name="Tan M.H."/>
            <person name="Gan H.M."/>
            <person name="Croft L.J."/>
            <person name="Austin C.M."/>
        </authorList>
    </citation>
    <scope>NUCLEOTIDE SEQUENCE [LARGE SCALE GENOMIC DNA]</scope>
    <source>
        <strain evidence="13">Aro1</strain>
    </source>
</reference>
<comment type="caution">
    <text evidence="13">The sequence shown here is derived from an EMBL/GenBank/DDBJ whole genome shotgun (WGS) entry which is preliminary data.</text>
</comment>